<dbReference type="PANTHER" id="PTHR10822">
    <property type="entry name" value="GLYPICAN"/>
    <property type="match status" value="1"/>
</dbReference>
<dbReference type="Proteomes" id="UP000596742">
    <property type="component" value="Unassembled WGS sequence"/>
</dbReference>
<evidence type="ECO:0000256" key="1">
    <source>
        <dbReference type="ARBA" id="ARBA00004609"/>
    </source>
</evidence>
<evidence type="ECO:0000256" key="2">
    <source>
        <dbReference type="ARBA" id="ARBA00010260"/>
    </source>
</evidence>
<keyword evidence="4" id="KW-0336">GPI-anchor</keyword>
<comment type="similarity">
    <text evidence="2 11">Belongs to the glypican family.</text>
</comment>
<organism evidence="14 15">
    <name type="scientific">Mytilus galloprovincialis</name>
    <name type="common">Mediterranean mussel</name>
    <dbReference type="NCBI Taxonomy" id="29158"/>
    <lineage>
        <taxon>Eukaryota</taxon>
        <taxon>Metazoa</taxon>
        <taxon>Spiralia</taxon>
        <taxon>Lophotrochozoa</taxon>
        <taxon>Mollusca</taxon>
        <taxon>Bivalvia</taxon>
        <taxon>Autobranchia</taxon>
        <taxon>Pteriomorphia</taxon>
        <taxon>Mytilida</taxon>
        <taxon>Mytiloidea</taxon>
        <taxon>Mytilidae</taxon>
        <taxon>Mytilinae</taxon>
        <taxon>Mytilus</taxon>
    </lineage>
</organism>
<name>A0A8B6GMY4_MYTGA</name>
<feature type="region of interest" description="Disordered" evidence="12">
    <location>
        <begin position="345"/>
        <end position="391"/>
    </location>
</feature>
<keyword evidence="3" id="KW-1003">Cell membrane</keyword>
<evidence type="ECO:0000256" key="9">
    <source>
        <dbReference type="ARBA" id="ARBA00023207"/>
    </source>
</evidence>
<feature type="compositionally biased region" description="Basic and acidic residues" evidence="12">
    <location>
        <begin position="589"/>
        <end position="600"/>
    </location>
</feature>
<dbReference type="GO" id="GO:1905475">
    <property type="term" value="P:regulation of protein localization to membrane"/>
    <property type="evidence" value="ECO:0007669"/>
    <property type="project" value="TreeGrafter"/>
</dbReference>
<keyword evidence="10" id="KW-0449">Lipoprotein</keyword>
<dbReference type="OrthoDB" id="10010764at2759"/>
<dbReference type="GO" id="GO:0005576">
    <property type="term" value="C:extracellular region"/>
    <property type="evidence" value="ECO:0007669"/>
    <property type="project" value="TreeGrafter"/>
</dbReference>
<evidence type="ECO:0000256" key="11">
    <source>
        <dbReference type="RuleBase" id="RU003518"/>
    </source>
</evidence>
<feature type="chain" id="PRO_5032955531" evidence="13">
    <location>
        <begin position="26"/>
        <end position="743"/>
    </location>
</feature>
<comment type="subcellular location">
    <subcellularLocation>
        <location evidence="1">Cell membrane</location>
        <topology evidence="1">Lipid-anchor</topology>
        <topology evidence="1">GPI-anchor</topology>
    </subcellularLocation>
</comment>
<evidence type="ECO:0000313" key="15">
    <source>
        <dbReference type="Proteomes" id="UP000596742"/>
    </source>
</evidence>
<feature type="compositionally biased region" description="Basic residues" evidence="12">
    <location>
        <begin position="601"/>
        <end position="613"/>
    </location>
</feature>
<accession>A0A8B6GMY4</accession>
<evidence type="ECO:0000256" key="5">
    <source>
        <dbReference type="ARBA" id="ARBA00022729"/>
    </source>
</evidence>
<evidence type="ECO:0000313" key="14">
    <source>
        <dbReference type="EMBL" id="VDI66343.1"/>
    </source>
</evidence>
<reference evidence="14" key="1">
    <citation type="submission" date="2018-11" db="EMBL/GenBank/DDBJ databases">
        <authorList>
            <person name="Alioto T."/>
            <person name="Alioto T."/>
        </authorList>
    </citation>
    <scope>NUCLEOTIDE SEQUENCE</scope>
</reference>
<dbReference type="AlphaFoldDB" id="A0A8B6GMY4"/>
<dbReference type="GO" id="GO:0098552">
    <property type="term" value="C:side of membrane"/>
    <property type="evidence" value="ECO:0007669"/>
    <property type="project" value="UniProtKB-KW"/>
</dbReference>
<evidence type="ECO:0000256" key="8">
    <source>
        <dbReference type="ARBA" id="ARBA00023180"/>
    </source>
</evidence>
<comment type="caution">
    <text evidence="14">The sequence shown here is derived from an EMBL/GenBank/DDBJ whole genome shotgun (WGS) entry which is preliminary data.</text>
</comment>
<keyword evidence="6" id="KW-0654">Proteoglycan</keyword>
<evidence type="ECO:0000256" key="13">
    <source>
        <dbReference type="SAM" id="SignalP"/>
    </source>
</evidence>
<dbReference type="GO" id="GO:0016477">
    <property type="term" value="P:cell migration"/>
    <property type="evidence" value="ECO:0007669"/>
    <property type="project" value="TreeGrafter"/>
</dbReference>
<evidence type="ECO:0000256" key="10">
    <source>
        <dbReference type="ARBA" id="ARBA00023288"/>
    </source>
</evidence>
<dbReference type="GO" id="GO:0005886">
    <property type="term" value="C:plasma membrane"/>
    <property type="evidence" value="ECO:0007669"/>
    <property type="project" value="UniProtKB-SubCell"/>
</dbReference>
<protein>
    <submittedName>
        <fullName evidence="14">Glypican 6</fullName>
    </submittedName>
</protein>
<evidence type="ECO:0000256" key="7">
    <source>
        <dbReference type="ARBA" id="ARBA00023136"/>
    </source>
</evidence>
<evidence type="ECO:0000256" key="12">
    <source>
        <dbReference type="SAM" id="MobiDB-lite"/>
    </source>
</evidence>
<gene>
    <name evidence="14" type="ORF">MGAL_10B073034</name>
</gene>
<evidence type="ECO:0000256" key="6">
    <source>
        <dbReference type="ARBA" id="ARBA00022974"/>
    </source>
</evidence>
<dbReference type="PANTHER" id="PTHR10822:SF30">
    <property type="entry name" value="DALLY-LIKE, ISOFORM A"/>
    <property type="match status" value="1"/>
</dbReference>
<keyword evidence="8" id="KW-0325">Glycoprotein</keyword>
<proteinExistence type="inferred from homology"/>
<keyword evidence="7" id="KW-0472">Membrane</keyword>
<keyword evidence="9" id="KW-0357">Heparan sulfate</keyword>
<dbReference type="InterPro" id="IPR001863">
    <property type="entry name" value="Glypican"/>
</dbReference>
<feature type="region of interest" description="Disordered" evidence="12">
    <location>
        <begin position="554"/>
        <end position="637"/>
    </location>
</feature>
<keyword evidence="15" id="KW-1185">Reference proteome</keyword>
<dbReference type="GO" id="GO:0009966">
    <property type="term" value="P:regulation of signal transduction"/>
    <property type="evidence" value="ECO:0007669"/>
    <property type="project" value="InterPro"/>
</dbReference>
<dbReference type="GO" id="GO:0045202">
    <property type="term" value="C:synapse"/>
    <property type="evidence" value="ECO:0007669"/>
    <property type="project" value="TreeGrafter"/>
</dbReference>
<dbReference type="PROSITE" id="PS51257">
    <property type="entry name" value="PROKAR_LIPOPROTEIN"/>
    <property type="match status" value="1"/>
</dbReference>
<dbReference type="Pfam" id="PF01153">
    <property type="entry name" value="Glypican"/>
    <property type="match status" value="2"/>
</dbReference>
<evidence type="ECO:0000256" key="4">
    <source>
        <dbReference type="ARBA" id="ARBA00022622"/>
    </source>
</evidence>
<evidence type="ECO:0000256" key="3">
    <source>
        <dbReference type="ARBA" id="ARBA00022475"/>
    </source>
</evidence>
<dbReference type="GO" id="GO:0009986">
    <property type="term" value="C:cell surface"/>
    <property type="evidence" value="ECO:0007669"/>
    <property type="project" value="TreeGrafter"/>
</dbReference>
<keyword evidence="5 13" id="KW-0732">Signal</keyword>
<sequence>MAAKLTVNQGLCWCVLTFFIACANCLNSLPCIEVKRAYTEKGGNENEVPIQAISGDHLEVCPRGDGYTCCTRDMEIKLRELSAKEYDSLVDQSFRYVQSTFVSRTRKFDEFFTELLHNAKKDLHEMFVKTYGLLYRENAEIFTQLFEDLLKYYKGTDKSLTSTLDKFFENLLRRMFQLLNVQHKFDDVYLKCVTSKMDQLKPFGAVPQKLSSQVRRSFIAARTFVQGLAIGRDVILEVAKLRPTPACTKALMRMSYCPQCRGLTQTKPCNNYCLNTMKGCLAYHAELNILWNDYIEAMKQLAIRLEGPFNIESVVDPIDVKISDAIMILQENSITVRDQIFEGCGKPRTQSSGVRGKRSADNSTVGTPTPDHHGQPPITPVRQADGPQENPFGGKLNFGAGEVVPETGDAAEKKNPYDQHFVGQYKPPGGKNVKPTTAAGTSLDRLVRDIKDKVKAAKDFWIQLPYSVCNDDKIAAQPDNDDECWNGQDRARYEAEVQKDGVINQINNPEVTVDVNEANYIIEQQKIQLKIITDKLQTAYKGGDVTYIYTETVTDHSGDSSGDDDLETGSGFNRETGSGIIEGSGSGDGADRGDDEDYHKNKNHWNKNKHGHGGKVPTKSDPTGNKEKPFDFGPEYHNIKTTPRPVSVFRCLSDCAQCANTTGRSDGVQCGEKIDNESHTKPKWFRDRAAVFQENLDVNKIDELLVRLADIDPKNTNIVTINDIVENCNRLVLLRMLLNVLIC</sequence>
<feature type="signal peptide" evidence="13">
    <location>
        <begin position="1"/>
        <end position="25"/>
    </location>
</feature>
<dbReference type="EMBL" id="UYJE01008708">
    <property type="protein sequence ID" value="VDI66343.1"/>
    <property type="molecule type" value="Genomic_DNA"/>
</dbReference>